<reference evidence="2" key="1">
    <citation type="submission" date="2025-05" db="UniProtKB">
        <authorList>
            <consortium name="EnsemblMetazoa"/>
        </authorList>
    </citation>
    <scope>IDENTIFICATION</scope>
</reference>
<dbReference type="PROSITE" id="PS50240">
    <property type="entry name" value="TRYPSIN_DOM"/>
    <property type="match status" value="1"/>
</dbReference>
<evidence type="ECO:0000313" key="3">
    <source>
        <dbReference type="Proteomes" id="UP000015103"/>
    </source>
</evidence>
<dbReference type="InterPro" id="IPR043504">
    <property type="entry name" value="Peptidase_S1_PA_chymotrypsin"/>
</dbReference>
<evidence type="ECO:0000313" key="2">
    <source>
        <dbReference type="EnsemblMetazoa" id="RPRC010335.P7"/>
    </source>
</evidence>
<dbReference type="InterPro" id="IPR001254">
    <property type="entry name" value="Trypsin_dom"/>
</dbReference>
<dbReference type="Gene3D" id="2.40.10.10">
    <property type="entry name" value="Trypsin-like serine proteases"/>
    <property type="match status" value="1"/>
</dbReference>
<proteinExistence type="predicted"/>
<evidence type="ECO:0000259" key="1">
    <source>
        <dbReference type="PROSITE" id="PS50240"/>
    </source>
</evidence>
<dbReference type="Proteomes" id="UP000015103">
    <property type="component" value="Unassembled WGS sequence"/>
</dbReference>
<name>A0ABL0E538_RHOPR</name>
<dbReference type="EnsemblMetazoa" id="RPRC010335.R7">
    <property type="protein sequence ID" value="RPRC010335.P7"/>
    <property type="gene ID" value="RPRC010335"/>
</dbReference>
<dbReference type="SUPFAM" id="SSF50494">
    <property type="entry name" value="Trypsin-like serine proteases"/>
    <property type="match status" value="1"/>
</dbReference>
<dbReference type="EMBL" id="ACPB03000291">
    <property type="status" value="NOT_ANNOTATED_CDS"/>
    <property type="molecule type" value="Genomic_DNA"/>
</dbReference>
<sequence>MFERRSVQNYYLRSFSILISFFLLRKQVICDEGEARTFYGRNISIKEAPFVAGILVSRQEICTGTLVSENIVLTSKNCLKSVKTIKDIKVFLGTDVIKDDGKNYYTASAVYTNPKEGVSNDPLDLINLALIKLNKHVEISATISPIRIETKPWPSGIEEYSRLCSAMGLGKHSKTGSVGRLHGSQVVMEFGPKACGCAKLGRLQKTKLICMNNRGNDRFCYGDTGGPLICDDTLVGLAHNTVKCENYTKNPVDLSECGLDSTVDTYVYLYNYLKWLNFVMKTKVMARTVDNEMNINEISFRELHAPSTGYLCEFGLSGSQLFLIIIVHVLLMC</sequence>
<accession>A0ABL0E538</accession>
<organism evidence="2 3">
    <name type="scientific">Rhodnius prolixus</name>
    <name type="common">Triatomid bug</name>
    <dbReference type="NCBI Taxonomy" id="13249"/>
    <lineage>
        <taxon>Eukaryota</taxon>
        <taxon>Metazoa</taxon>
        <taxon>Ecdysozoa</taxon>
        <taxon>Arthropoda</taxon>
        <taxon>Hexapoda</taxon>
        <taxon>Insecta</taxon>
        <taxon>Pterygota</taxon>
        <taxon>Neoptera</taxon>
        <taxon>Paraneoptera</taxon>
        <taxon>Hemiptera</taxon>
        <taxon>Heteroptera</taxon>
        <taxon>Panheteroptera</taxon>
        <taxon>Cimicomorpha</taxon>
        <taxon>Reduviidae</taxon>
        <taxon>Triatominae</taxon>
        <taxon>Rhodnius</taxon>
    </lineage>
</organism>
<dbReference type="InterPro" id="IPR009003">
    <property type="entry name" value="Peptidase_S1_PA"/>
</dbReference>
<dbReference type="RefSeq" id="XP_073973857.1">
    <property type="nucleotide sequence ID" value="XM_074117756.1"/>
</dbReference>
<dbReference type="InterPro" id="IPR051333">
    <property type="entry name" value="CLIP_Serine_Protease"/>
</dbReference>
<protein>
    <submittedName>
        <fullName evidence="2">Peptidase S1 domain-containing protein</fullName>
    </submittedName>
</protein>
<keyword evidence="3" id="KW-1185">Reference proteome</keyword>
<dbReference type="PANTHER" id="PTHR24260:SF136">
    <property type="entry name" value="GH08193P-RELATED"/>
    <property type="match status" value="1"/>
</dbReference>
<feature type="domain" description="Peptidase S1" evidence="1">
    <location>
        <begin position="37"/>
        <end position="281"/>
    </location>
</feature>
<dbReference type="PANTHER" id="PTHR24260">
    <property type="match status" value="1"/>
</dbReference>
<dbReference type="Pfam" id="PF00089">
    <property type="entry name" value="Trypsin"/>
    <property type="match status" value="1"/>
</dbReference>
<dbReference type="SMART" id="SM00020">
    <property type="entry name" value="Tryp_SPc"/>
    <property type="match status" value="1"/>
</dbReference>
<dbReference type="GeneID" id="141448899"/>